<evidence type="ECO:0000313" key="3">
    <source>
        <dbReference type="Proteomes" id="UP001177670"/>
    </source>
</evidence>
<reference evidence="2" key="1">
    <citation type="submission" date="2021-10" db="EMBL/GenBank/DDBJ databases">
        <title>Melipona bicolor Genome sequencing and assembly.</title>
        <authorList>
            <person name="Araujo N.S."/>
            <person name="Arias M.C."/>
        </authorList>
    </citation>
    <scope>NUCLEOTIDE SEQUENCE</scope>
    <source>
        <strain evidence="2">USP_2M_L1-L4_2017</strain>
        <tissue evidence="2">Whole body</tissue>
    </source>
</reference>
<proteinExistence type="predicted"/>
<feature type="region of interest" description="Disordered" evidence="1">
    <location>
        <begin position="70"/>
        <end position="93"/>
    </location>
</feature>
<evidence type="ECO:0000313" key="2">
    <source>
        <dbReference type="EMBL" id="KAK1131219.1"/>
    </source>
</evidence>
<dbReference type="AlphaFoldDB" id="A0AA40KSI0"/>
<sequence>MTWEIKRNQFSKLARQNETRRCPTGLSPRRWNTGNSIKPKQWRLNDPIKSGQDKAIRVALIVIGTKQAPAEKDDRVARRNGLHRPVEIPRPDPRPVLAALFPDARRGAILRGGEKAVGALAREKRERVRK</sequence>
<feature type="region of interest" description="Disordered" evidence="1">
    <location>
        <begin position="16"/>
        <end position="46"/>
    </location>
</feature>
<dbReference type="EMBL" id="JAHYIQ010000006">
    <property type="protein sequence ID" value="KAK1131219.1"/>
    <property type="molecule type" value="Genomic_DNA"/>
</dbReference>
<gene>
    <name evidence="2" type="ORF">K0M31_017507</name>
</gene>
<keyword evidence="3" id="KW-1185">Reference proteome</keyword>
<accession>A0AA40KSI0</accession>
<name>A0AA40KSI0_9HYME</name>
<protein>
    <submittedName>
        <fullName evidence="2">Uncharacterized protein</fullName>
    </submittedName>
</protein>
<dbReference type="Proteomes" id="UP001177670">
    <property type="component" value="Unassembled WGS sequence"/>
</dbReference>
<evidence type="ECO:0000256" key="1">
    <source>
        <dbReference type="SAM" id="MobiDB-lite"/>
    </source>
</evidence>
<comment type="caution">
    <text evidence="2">The sequence shown here is derived from an EMBL/GenBank/DDBJ whole genome shotgun (WGS) entry which is preliminary data.</text>
</comment>
<organism evidence="2 3">
    <name type="scientific">Melipona bicolor</name>
    <dbReference type="NCBI Taxonomy" id="60889"/>
    <lineage>
        <taxon>Eukaryota</taxon>
        <taxon>Metazoa</taxon>
        <taxon>Ecdysozoa</taxon>
        <taxon>Arthropoda</taxon>
        <taxon>Hexapoda</taxon>
        <taxon>Insecta</taxon>
        <taxon>Pterygota</taxon>
        <taxon>Neoptera</taxon>
        <taxon>Endopterygota</taxon>
        <taxon>Hymenoptera</taxon>
        <taxon>Apocrita</taxon>
        <taxon>Aculeata</taxon>
        <taxon>Apoidea</taxon>
        <taxon>Anthophila</taxon>
        <taxon>Apidae</taxon>
        <taxon>Melipona</taxon>
    </lineage>
</organism>
<feature type="compositionally biased region" description="Basic and acidic residues" evidence="1">
    <location>
        <begin position="84"/>
        <end position="93"/>
    </location>
</feature>